<evidence type="ECO:0000313" key="3">
    <source>
        <dbReference type="Proteomes" id="UP001595607"/>
    </source>
</evidence>
<organism evidence="2 3">
    <name type="scientific">Parvularcula lutaonensis</name>
    <dbReference type="NCBI Taxonomy" id="491923"/>
    <lineage>
        <taxon>Bacteria</taxon>
        <taxon>Pseudomonadati</taxon>
        <taxon>Pseudomonadota</taxon>
        <taxon>Alphaproteobacteria</taxon>
        <taxon>Parvularculales</taxon>
        <taxon>Parvularculaceae</taxon>
        <taxon>Parvularcula</taxon>
    </lineage>
</organism>
<evidence type="ECO:0000259" key="1">
    <source>
        <dbReference type="SMART" id="SM00829"/>
    </source>
</evidence>
<name>A0ABV7MC42_9PROT</name>
<accession>A0ABV7MC42</accession>
<comment type="caution">
    <text evidence="2">The sequence shown here is derived from an EMBL/GenBank/DDBJ whole genome shotgun (WGS) entry which is preliminary data.</text>
</comment>
<dbReference type="InterPro" id="IPR020843">
    <property type="entry name" value="ER"/>
</dbReference>
<dbReference type="Gene3D" id="3.90.180.10">
    <property type="entry name" value="Medium-chain alcohol dehydrogenases, catalytic domain"/>
    <property type="match status" value="1"/>
</dbReference>
<gene>
    <name evidence="2" type="ORF">ACFONP_09310</name>
</gene>
<keyword evidence="3" id="KW-1185">Reference proteome</keyword>
<dbReference type="InterPro" id="IPR013149">
    <property type="entry name" value="ADH-like_C"/>
</dbReference>
<feature type="domain" description="Enoyl reductase (ER)" evidence="1">
    <location>
        <begin position="10"/>
        <end position="328"/>
    </location>
</feature>
<dbReference type="GO" id="GO:0016491">
    <property type="term" value="F:oxidoreductase activity"/>
    <property type="evidence" value="ECO:0007669"/>
    <property type="project" value="UniProtKB-KW"/>
</dbReference>
<protein>
    <submittedName>
        <fullName evidence="2">NADPH:quinone oxidoreductase family protein</fullName>
        <ecNumber evidence="2">1.-.-.-</ecNumber>
    </submittedName>
</protein>
<dbReference type="EC" id="1.-.-.-" evidence="2"/>
<sequence length="331" mass="34672">MRALMSVTPGGPETLEMVEKETPKPGRGEVLIAIHAAGCNFPDTLIIKDLYQFKPERPFAPGGEVAGVIEAVGEGVDEARIGQRVAAAVGAFGGYASHAVCDANAAMPIPDEMSFEVAAGFIMTYGTSYYALKDRADLKSGEKLVVLGAAGGVGSAAVELGKAMGAHVTACVSSEDKAQFCKNLGADETVVYPRELDRDASKALAGAIKEKTGGGADVLYDPVGGPYCEPSLRAMAWEGRYLVVGFPAGIPKPPLNLTLLKSSQIMGVFWGAAVMRDPKGHASNMADIARMMKEGALNPRITATFPLEEGAKALEMLENREALGKIVLKVA</sequence>
<dbReference type="Pfam" id="PF00107">
    <property type="entry name" value="ADH_zinc_N"/>
    <property type="match status" value="1"/>
</dbReference>
<dbReference type="Gene3D" id="3.40.50.720">
    <property type="entry name" value="NAD(P)-binding Rossmann-like Domain"/>
    <property type="match status" value="1"/>
</dbReference>
<dbReference type="EMBL" id="JBHRVA010000003">
    <property type="protein sequence ID" value="MFC3302928.1"/>
    <property type="molecule type" value="Genomic_DNA"/>
</dbReference>
<dbReference type="SUPFAM" id="SSF50129">
    <property type="entry name" value="GroES-like"/>
    <property type="match status" value="1"/>
</dbReference>
<dbReference type="PANTHER" id="PTHR43677:SF4">
    <property type="entry name" value="QUINONE OXIDOREDUCTASE-LIKE PROTEIN 2"/>
    <property type="match status" value="1"/>
</dbReference>
<keyword evidence="2" id="KW-0560">Oxidoreductase</keyword>
<dbReference type="SMART" id="SM00829">
    <property type="entry name" value="PKS_ER"/>
    <property type="match status" value="1"/>
</dbReference>
<dbReference type="SUPFAM" id="SSF51735">
    <property type="entry name" value="NAD(P)-binding Rossmann-fold domains"/>
    <property type="match status" value="1"/>
</dbReference>
<dbReference type="Pfam" id="PF08240">
    <property type="entry name" value="ADH_N"/>
    <property type="match status" value="1"/>
</dbReference>
<proteinExistence type="predicted"/>
<dbReference type="InterPro" id="IPR036291">
    <property type="entry name" value="NAD(P)-bd_dom_sf"/>
</dbReference>
<dbReference type="InterPro" id="IPR013154">
    <property type="entry name" value="ADH-like_N"/>
</dbReference>
<dbReference type="InterPro" id="IPR051397">
    <property type="entry name" value="Zn-ADH-like_protein"/>
</dbReference>
<dbReference type="RefSeq" id="WP_189574979.1">
    <property type="nucleotide sequence ID" value="NZ_BMXU01000002.1"/>
</dbReference>
<dbReference type="Proteomes" id="UP001595607">
    <property type="component" value="Unassembled WGS sequence"/>
</dbReference>
<dbReference type="InterPro" id="IPR011032">
    <property type="entry name" value="GroES-like_sf"/>
</dbReference>
<dbReference type="CDD" id="cd08241">
    <property type="entry name" value="QOR1"/>
    <property type="match status" value="1"/>
</dbReference>
<dbReference type="PANTHER" id="PTHR43677">
    <property type="entry name" value="SHORT-CHAIN DEHYDROGENASE/REDUCTASE"/>
    <property type="match status" value="1"/>
</dbReference>
<evidence type="ECO:0000313" key="2">
    <source>
        <dbReference type="EMBL" id="MFC3302928.1"/>
    </source>
</evidence>
<reference evidence="3" key="1">
    <citation type="journal article" date="2019" name="Int. J. Syst. Evol. Microbiol.">
        <title>The Global Catalogue of Microorganisms (GCM) 10K type strain sequencing project: providing services to taxonomists for standard genome sequencing and annotation.</title>
        <authorList>
            <consortium name="The Broad Institute Genomics Platform"/>
            <consortium name="The Broad Institute Genome Sequencing Center for Infectious Disease"/>
            <person name="Wu L."/>
            <person name="Ma J."/>
        </authorList>
    </citation>
    <scope>NUCLEOTIDE SEQUENCE [LARGE SCALE GENOMIC DNA]</scope>
    <source>
        <strain evidence="3">KCTC 22245</strain>
    </source>
</reference>